<evidence type="ECO:0000313" key="1">
    <source>
        <dbReference type="EMBL" id="KAF9644187.1"/>
    </source>
</evidence>
<gene>
    <name evidence="1" type="ORF">BDM02DRAFT_3190822</name>
</gene>
<keyword evidence="2" id="KW-1185">Reference proteome</keyword>
<comment type="caution">
    <text evidence="1">The sequence shown here is derived from an EMBL/GenBank/DDBJ whole genome shotgun (WGS) entry which is preliminary data.</text>
</comment>
<dbReference type="Proteomes" id="UP000886501">
    <property type="component" value="Unassembled WGS sequence"/>
</dbReference>
<accession>A0ACB6Z3P8</accession>
<name>A0ACB6Z3P8_THEGA</name>
<protein>
    <submittedName>
        <fullName evidence="1">Uncharacterized protein</fullName>
    </submittedName>
</protein>
<proteinExistence type="predicted"/>
<evidence type="ECO:0000313" key="2">
    <source>
        <dbReference type="Proteomes" id="UP000886501"/>
    </source>
</evidence>
<reference evidence="1" key="1">
    <citation type="submission" date="2019-10" db="EMBL/GenBank/DDBJ databases">
        <authorList>
            <consortium name="DOE Joint Genome Institute"/>
            <person name="Kuo A."/>
            <person name="Miyauchi S."/>
            <person name="Kiss E."/>
            <person name="Drula E."/>
            <person name="Kohler A."/>
            <person name="Sanchez-Garcia M."/>
            <person name="Andreopoulos B."/>
            <person name="Barry K.W."/>
            <person name="Bonito G."/>
            <person name="Buee M."/>
            <person name="Carver A."/>
            <person name="Chen C."/>
            <person name="Cichocki N."/>
            <person name="Clum A."/>
            <person name="Culley D."/>
            <person name="Crous P.W."/>
            <person name="Fauchery L."/>
            <person name="Girlanda M."/>
            <person name="Hayes R."/>
            <person name="Keri Z."/>
            <person name="Labutti K."/>
            <person name="Lipzen A."/>
            <person name="Lombard V."/>
            <person name="Magnuson J."/>
            <person name="Maillard F."/>
            <person name="Morin E."/>
            <person name="Murat C."/>
            <person name="Nolan M."/>
            <person name="Ohm R."/>
            <person name="Pangilinan J."/>
            <person name="Pereira M."/>
            <person name="Perotto S."/>
            <person name="Peter M."/>
            <person name="Riley R."/>
            <person name="Sitrit Y."/>
            <person name="Stielow B."/>
            <person name="Szollosi G."/>
            <person name="Zifcakova L."/>
            <person name="Stursova M."/>
            <person name="Spatafora J.W."/>
            <person name="Tedersoo L."/>
            <person name="Vaario L.-M."/>
            <person name="Yamada A."/>
            <person name="Yan M."/>
            <person name="Wang P."/>
            <person name="Xu J."/>
            <person name="Bruns T."/>
            <person name="Baldrian P."/>
            <person name="Vilgalys R."/>
            <person name="Henrissat B."/>
            <person name="Grigoriev I.V."/>
            <person name="Hibbett D."/>
            <person name="Nagy L.G."/>
            <person name="Martin F.M."/>
        </authorList>
    </citation>
    <scope>NUCLEOTIDE SEQUENCE</scope>
    <source>
        <strain evidence="1">P2</strain>
    </source>
</reference>
<sequence length="102" mass="11900">MGETNQFLEVLIQTLHGPEWKEDEWMVKETVIEENMGVSLSSLPGGHLQEATLVEWRREEDDQHTVMRNKGPFHLRGELEVKTTNVKHDWMVGCRVGDWVEE</sequence>
<reference evidence="1" key="2">
    <citation type="journal article" date="2020" name="Nat. Commun.">
        <title>Large-scale genome sequencing of mycorrhizal fungi provides insights into the early evolution of symbiotic traits.</title>
        <authorList>
            <person name="Miyauchi S."/>
            <person name="Kiss E."/>
            <person name="Kuo A."/>
            <person name="Drula E."/>
            <person name="Kohler A."/>
            <person name="Sanchez-Garcia M."/>
            <person name="Morin E."/>
            <person name="Andreopoulos B."/>
            <person name="Barry K.W."/>
            <person name="Bonito G."/>
            <person name="Buee M."/>
            <person name="Carver A."/>
            <person name="Chen C."/>
            <person name="Cichocki N."/>
            <person name="Clum A."/>
            <person name="Culley D."/>
            <person name="Crous P.W."/>
            <person name="Fauchery L."/>
            <person name="Girlanda M."/>
            <person name="Hayes R.D."/>
            <person name="Keri Z."/>
            <person name="LaButti K."/>
            <person name="Lipzen A."/>
            <person name="Lombard V."/>
            <person name="Magnuson J."/>
            <person name="Maillard F."/>
            <person name="Murat C."/>
            <person name="Nolan M."/>
            <person name="Ohm R.A."/>
            <person name="Pangilinan J."/>
            <person name="Pereira M.F."/>
            <person name="Perotto S."/>
            <person name="Peter M."/>
            <person name="Pfister S."/>
            <person name="Riley R."/>
            <person name="Sitrit Y."/>
            <person name="Stielow J.B."/>
            <person name="Szollosi G."/>
            <person name="Zifcakova L."/>
            <person name="Stursova M."/>
            <person name="Spatafora J.W."/>
            <person name="Tedersoo L."/>
            <person name="Vaario L.M."/>
            <person name="Yamada A."/>
            <person name="Yan M."/>
            <person name="Wang P."/>
            <person name="Xu J."/>
            <person name="Bruns T."/>
            <person name="Baldrian P."/>
            <person name="Vilgalys R."/>
            <person name="Dunand C."/>
            <person name="Henrissat B."/>
            <person name="Grigoriev I.V."/>
            <person name="Hibbett D."/>
            <person name="Nagy L.G."/>
            <person name="Martin F.M."/>
        </authorList>
    </citation>
    <scope>NUCLEOTIDE SEQUENCE</scope>
    <source>
        <strain evidence="1">P2</strain>
    </source>
</reference>
<organism evidence="1 2">
    <name type="scientific">Thelephora ganbajun</name>
    <name type="common">Ganba fungus</name>
    <dbReference type="NCBI Taxonomy" id="370292"/>
    <lineage>
        <taxon>Eukaryota</taxon>
        <taxon>Fungi</taxon>
        <taxon>Dikarya</taxon>
        <taxon>Basidiomycota</taxon>
        <taxon>Agaricomycotina</taxon>
        <taxon>Agaricomycetes</taxon>
        <taxon>Thelephorales</taxon>
        <taxon>Thelephoraceae</taxon>
        <taxon>Thelephora</taxon>
    </lineage>
</organism>
<dbReference type="EMBL" id="MU118154">
    <property type="protein sequence ID" value="KAF9644187.1"/>
    <property type="molecule type" value="Genomic_DNA"/>
</dbReference>